<sequence>MGNVQKLDLWISHHRSQENKSQEKSYELTVEPNIKTKNLFYSRLYRFFILCLSNIFFSSMSWILHILRMGKPSF</sequence>
<protein>
    <submittedName>
        <fullName evidence="2">Uncharacterized protein</fullName>
    </submittedName>
</protein>
<evidence type="ECO:0000313" key="3">
    <source>
        <dbReference type="Proteomes" id="UP000053825"/>
    </source>
</evidence>
<accession>A0A0L7R475</accession>
<name>A0A0L7R475_9HYME</name>
<reference evidence="2 3" key="1">
    <citation type="submission" date="2015-07" db="EMBL/GenBank/DDBJ databases">
        <title>The genome of Habropoda laboriosa.</title>
        <authorList>
            <person name="Pan H."/>
            <person name="Kapheim K."/>
        </authorList>
    </citation>
    <scope>NUCLEOTIDE SEQUENCE [LARGE SCALE GENOMIC DNA]</scope>
    <source>
        <strain evidence="2">0110345459</strain>
    </source>
</reference>
<keyword evidence="1" id="KW-0812">Transmembrane</keyword>
<keyword evidence="3" id="KW-1185">Reference proteome</keyword>
<evidence type="ECO:0000313" key="2">
    <source>
        <dbReference type="EMBL" id="KOC65629.1"/>
    </source>
</evidence>
<keyword evidence="1" id="KW-1133">Transmembrane helix</keyword>
<organism evidence="2 3">
    <name type="scientific">Habropoda laboriosa</name>
    <dbReference type="NCBI Taxonomy" id="597456"/>
    <lineage>
        <taxon>Eukaryota</taxon>
        <taxon>Metazoa</taxon>
        <taxon>Ecdysozoa</taxon>
        <taxon>Arthropoda</taxon>
        <taxon>Hexapoda</taxon>
        <taxon>Insecta</taxon>
        <taxon>Pterygota</taxon>
        <taxon>Neoptera</taxon>
        <taxon>Endopterygota</taxon>
        <taxon>Hymenoptera</taxon>
        <taxon>Apocrita</taxon>
        <taxon>Aculeata</taxon>
        <taxon>Apoidea</taxon>
        <taxon>Anthophila</taxon>
        <taxon>Apidae</taxon>
        <taxon>Habropoda</taxon>
    </lineage>
</organism>
<evidence type="ECO:0000256" key="1">
    <source>
        <dbReference type="SAM" id="Phobius"/>
    </source>
</evidence>
<dbReference type="Proteomes" id="UP000053825">
    <property type="component" value="Unassembled WGS sequence"/>
</dbReference>
<keyword evidence="1" id="KW-0472">Membrane</keyword>
<proteinExistence type="predicted"/>
<dbReference type="AlphaFoldDB" id="A0A0L7R475"/>
<feature type="transmembrane region" description="Helical" evidence="1">
    <location>
        <begin position="44"/>
        <end position="67"/>
    </location>
</feature>
<dbReference type="EMBL" id="KQ414659">
    <property type="protein sequence ID" value="KOC65629.1"/>
    <property type="molecule type" value="Genomic_DNA"/>
</dbReference>
<gene>
    <name evidence="2" type="ORF">WH47_01664</name>
</gene>